<dbReference type="PANTHER" id="PTHR13696:SF52">
    <property type="entry name" value="PARA FAMILY PROTEIN CT_582"/>
    <property type="match status" value="1"/>
</dbReference>
<evidence type="ECO:0000313" key="2">
    <source>
        <dbReference type="EMBL" id="MEB3962972.1"/>
    </source>
</evidence>
<dbReference type="InterPro" id="IPR025669">
    <property type="entry name" value="AAA_dom"/>
</dbReference>
<dbReference type="Gene3D" id="3.40.50.300">
    <property type="entry name" value="P-loop containing nucleotide triphosphate hydrolases"/>
    <property type="match status" value="1"/>
</dbReference>
<accession>A0ABU6CFS4</accession>
<name>A0ABU6CFS4_9ACTN</name>
<sequence>MDKLAVVSQKGGPGKTTTTVNLAAGMALAGFRVLVADIEPQAQAGAALGVRLGEAELEKSLGLKLQTAAQGVRTSLRESIIPRSDLLTQRKSKGKLDLLASEQATMANAQHLLHSAGVSKIHVLRDLLTELEDDYDFAVFDTPPAVQSLNGVALAASDFALTLCAPKGATIEGAVAMMSTVQHVVTHTNGASDPQYLGALLNMAHPMSEWTNEEVDVRNQMVDSALLPFVTEIREDSRISGSYQKGIPAVIGYARAACGKQYAKLLQEVLGRMDSPLNEWDIALSADEQLDAAEAAAAAKLPNQQLTEASRV</sequence>
<reference evidence="2 3" key="1">
    <citation type="submission" date="2022-10" db="EMBL/GenBank/DDBJ databases">
        <authorList>
            <person name="Xie J."/>
            <person name="Shen N."/>
        </authorList>
    </citation>
    <scope>NUCLEOTIDE SEQUENCE [LARGE SCALE GENOMIC DNA]</scope>
    <source>
        <strain evidence="2 3">DSM 41681</strain>
    </source>
</reference>
<dbReference type="InterPro" id="IPR027417">
    <property type="entry name" value="P-loop_NTPase"/>
</dbReference>
<dbReference type="CDD" id="cd02042">
    <property type="entry name" value="ParAB_family"/>
    <property type="match status" value="1"/>
</dbReference>
<evidence type="ECO:0000259" key="1">
    <source>
        <dbReference type="Pfam" id="PF13614"/>
    </source>
</evidence>
<gene>
    <name evidence="2" type="ORF">OKJ48_22375</name>
</gene>
<dbReference type="Pfam" id="PF13614">
    <property type="entry name" value="AAA_31"/>
    <property type="match status" value="1"/>
</dbReference>
<dbReference type="InterPro" id="IPR050678">
    <property type="entry name" value="DNA_Partitioning_ATPase"/>
</dbReference>
<organism evidence="2 3">
    <name type="scientific">Streptomyces kunmingensis</name>
    <dbReference type="NCBI Taxonomy" id="68225"/>
    <lineage>
        <taxon>Bacteria</taxon>
        <taxon>Bacillati</taxon>
        <taxon>Actinomycetota</taxon>
        <taxon>Actinomycetes</taxon>
        <taxon>Kitasatosporales</taxon>
        <taxon>Streptomycetaceae</taxon>
        <taxon>Streptomyces</taxon>
    </lineage>
</organism>
<feature type="domain" description="AAA" evidence="1">
    <location>
        <begin position="3"/>
        <end position="189"/>
    </location>
</feature>
<comment type="caution">
    <text evidence="2">The sequence shown here is derived from an EMBL/GenBank/DDBJ whole genome shotgun (WGS) entry which is preliminary data.</text>
</comment>
<dbReference type="Proteomes" id="UP001352223">
    <property type="component" value="Unassembled WGS sequence"/>
</dbReference>
<dbReference type="PANTHER" id="PTHR13696">
    <property type="entry name" value="P-LOOP CONTAINING NUCLEOSIDE TRIPHOSPHATE HYDROLASE"/>
    <property type="match status" value="1"/>
</dbReference>
<evidence type="ECO:0000313" key="3">
    <source>
        <dbReference type="Proteomes" id="UP001352223"/>
    </source>
</evidence>
<keyword evidence="3" id="KW-1185">Reference proteome</keyword>
<dbReference type="SUPFAM" id="SSF52540">
    <property type="entry name" value="P-loop containing nucleoside triphosphate hydrolases"/>
    <property type="match status" value="1"/>
</dbReference>
<dbReference type="EMBL" id="JAOZYB010000201">
    <property type="protein sequence ID" value="MEB3962972.1"/>
    <property type="molecule type" value="Genomic_DNA"/>
</dbReference>
<dbReference type="RefSeq" id="WP_324770623.1">
    <property type="nucleotide sequence ID" value="NZ_BAAATS010000037.1"/>
</dbReference>
<proteinExistence type="predicted"/>
<protein>
    <submittedName>
        <fullName evidence="2">ParA family protein</fullName>
    </submittedName>
</protein>